<dbReference type="InterPro" id="IPR036259">
    <property type="entry name" value="MFS_trans_sf"/>
</dbReference>
<evidence type="ECO:0000256" key="6">
    <source>
        <dbReference type="SAM" id="Phobius"/>
    </source>
</evidence>
<keyword evidence="5 6" id="KW-0472">Membrane</keyword>
<name>J3N0J8_ORYBR</name>
<evidence type="ECO:0000313" key="8">
    <source>
        <dbReference type="Proteomes" id="UP000006038"/>
    </source>
</evidence>
<dbReference type="Gene3D" id="1.20.1250.20">
    <property type="entry name" value="MFS general substrate transporter like domains"/>
    <property type="match status" value="1"/>
</dbReference>
<evidence type="ECO:0000256" key="3">
    <source>
        <dbReference type="ARBA" id="ARBA00022692"/>
    </source>
</evidence>
<comment type="subcellular location">
    <subcellularLocation>
        <location evidence="1">Membrane</location>
        <topology evidence="1">Multi-pass membrane protein</topology>
    </subcellularLocation>
</comment>
<dbReference type="Pfam" id="PF00854">
    <property type="entry name" value="PTR2"/>
    <property type="match status" value="1"/>
</dbReference>
<keyword evidence="4 6" id="KW-1133">Transmembrane helix</keyword>
<dbReference type="HOGENOM" id="CLU_009313_5_0_1"/>
<keyword evidence="8" id="KW-1185">Reference proteome</keyword>
<dbReference type="InterPro" id="IPR000109">
    <property type="entry name" value="POT_fam"/>
</dbReference>
<sequence length="131" mass="13926">MASAASLEMKRLAIVGDDDAAAPAAMSILWQTPGYFLHGVAEVFTCVGMSEFFYDRALDGMKSLCSALGQLAIAGGAYLHAFILGVVSVATTSGGAAPRWIPDNLNEGHLDYFFWMMATLSLINLAVFVTI</sequence>
<accession>J3N0J8</accession>
<dbReference type="RefSeq" id="XP_015696916.1">
    <property type="nucleotide sequence ID" value="XM_015841430.1"/>
</dbReference>
<feature type="transmembrane region" description="Helical" evidence="6">
    <location>
        <begin position="112"/>
        <end position="130"/>
    </location>
</feature>
<dbReference type="AlphaFoldDB" id="J3N0J8"/>
<dbReference type="PANTHER" id="PTHR11654">
    <property type="entry name" value="OLIGOPEPTIDE TRANSPORTER-RELATED"/>
    <property type="match status" value="1"/>
</dbReference>
<protein>
    <submittedName>
        <fullName evidence="7">Uncharacterized protein</fullName>
    </submittedName>
</protein>
<dbReference type="GeneID" id="107305027"/>
<feature type="transmembrane region" description="Helical" evidence="6">
    <location>
        <begin position="35"/>
        <end position="54"/>
    </location>
</feature>
<dbReference type="EnsemblPlants" id="OB10G10460.1">
    <property type="protein sequence ID" value="OB10G10460.1"/>
    <property type="gene ID" value="OB10G10460"/>
</dbReference>
<keyword evidence="3 6" id="KW-0812">Transmembrane</keyword>
<dbReference type="Proteomes" id="UP000006038">
    <property type="component" value="Chromosome 10"/>
</dbReference>
<evidence type="ECO:0000256" key="4">
    <source>
        <dbReference type="ARBA" id="ARBA00022989"/>
    </source>
</evidence>
<reference evidence="7" key="1">
    <citation type="journal article" date="2013" name="Nat. Commun.">
        <title>Whole-genome sequencing of Oryza brachyantha reveals mechanisms underlying Oryza genome evolution.</title>
        <authorList>
            <person name="Chen J."/>
            <person name="Huang Q."/>
            <person name="Gao D."/>
            <person name="Wang J."/>
            <person name="Lang Y."/>
            <person name="Liu T."/>
            <person name="Li B."/>
            <person name="Bai Z."/>
            <person name="Luis Goicoechea J."/>
            <person name="Liang C."/>
            <person name="Chen C."/>
            <person name="Zhang W."/>
            <person name="Sun S."/>
            <person name="Liao Y."/>
            <person name="Zhang X."/>
            <person name="Yang L."/>
            <person name="Song C."/>
            <person name="Wang M."/>
            <person name="Shi J."/>
            <person name="Liu G."/>
            <person name="Liu J."/>
            <person name="Zhou H."/>
            <person name="Zhou W."/>
            <person name="Yu Q."/>
            <person name="An N."/>
            <person name="Chen Y."/>
            <person name="Cai Q."/>
            <person name="Wang B."/>
            <person name="Liu B."/>
            <person name="Min J."/>
            <person name="Huang Y."/>
            <person name="Wu H."/>
            <person name="Li Z."/>
            <person name="Zhang Y."/>
            <person name="Yin Y."/>
            <person name="Song W."/>
            <person name="Jiang J."/>
            <person name="Jackson S.A."/>
            <person name="Wing R.A."/>
            <person name="Wang J."/>
            <person name="Chen M."/>
        </authorList>
    </citation>
    <scope>NUCLEOTIDE SEQUENCE [LARGE SCALE GENOMIC DNA]</scope>
    <source>
        <strain evidence="7">cv. IRGC 101232</strain>
    </source>
</reference>
<evidence type="ECO:0000256" key="1">
    <source>
        <dbReference type="ARBA" id="ARBA00004141"/>
    </source>
</evidence>
<evidence type="ECO:0000313" key="7">
    <source>
        <dbReference type="EnsemblPlants" id="OB10G10460.1"/>
    </source>
</evidence>
<comment type="similarity">
    <text evidence="2">Belongs to the major facilitator superfamily. Proton-dependent oligopeptide transporter (POT/PTR) (TC 2.A.17) family.</text>
</comment>
<dbReference type="KEGG" id="obr:107305027"/>
<dbReference type="OrthoDB" id="673000at2759"/>
<evidence type="ECO:0000256" key="5">
    <source>
        <dbReference type="ARBA" id="ARBA00023136"/>
    </source>
</evidence>
<dbReference type="Gramene" id="OB10G10460.1">
    <property type="protein sequence ID" value="OB10G10460.1"/>
    <property type="gene ID" value="OB10G10460"/>
</dbReference>
<gene>
    <name evidence="7" type="primary">LOC107305027</name>
</gene>
<reference evidence="7" key="2">
    <citation type="submission" date="2013-04" db="UniProtKB">
        <authorList>
            <consortium name="EnsemblPlants"/>
        </authorList>
    </citation>
    <scope>IDENTIFICATION</scope>
</reference>
<dbReference type="GO" id="GO:0016020">
    <property type="term" value="C:membrane"/>
    <property type="evidence" value="ECO:0007669"/>
    <property type="project" value="UniProtKB-SubCell"/>
</dbReference>
<feature type="transmembrane region" description="Helical" evidence="6">
    <location>
        <begin position="66"/>
        <end position="92"/>
    </location>
</feature>
<dbReference type="OMA" id="YLHAFIL"/>
<dbReference type="GO" id="GO:0022857">
    <property type="term" value="F:transmembrane transporter activity"/>
    <property type="evidence" value="ECO:0007669"/>
    <property type="project" value="InterPro"/>
</dbReference>
<proteinExistence type="inferred from homology"/>
<organism evidence="7">
    <name type="scientific">Oryza brachyantha</name>
    <name type="common">malo sina</name>
    <dbReference type="NCBI Taxonomy" id="4533"/>
    <lineage>
        <taxon>Eukaryota</taxon>
        <taxon>Viridiplantae</taxon>
        <taxon>Streptophyta</taxon>
        <taxon>Embryophyta</taxon>
        <taxon>Tracheophyta</taxon>
        <taxon>Spermatophyta</taxon>
        <taxon>Magnoliopsida</taxon>
        <taxon>Liliopsida</taxon>
        <taxon>Poales</taxon>
        <taxon>Poaceae</taxon>
        <taxon>BOP clade</taxon>
        <taxon>Oryzoideae</taxon>
        <taxon>Oryzeae</taxon>
        <taxon>Oryzinae</taxon>
        <taxon>Oryza</taxon>
    </lineage>
</organism>
<evidence type="ECO:0000256" key="2">
    <source>
        <dbReference type="ARBA" id="ARBA00005982"/>
    </source>
</evidence>
<dbReference type="eggNOG" id="KOG1237">
    <property type="taxonomic scope" value="Eukaryota"/>
</dbReference>